<name>A0AAU9NDF4_9ASTR</name>
<evidence type="ECO:0000256" key="1">
    <source>
        <dbReference type="SAM" id="MobiDB-lite"/>
    </source>
</evidence>
<accession>A0AAU9NDF4</accession>
<evidence type="ECO:0000313" key="3">
    <source>
        <dbReference type="Proteomes" id="UP001157418"/>
    </source>
</evidence>
<dbReference type="PROSITE" id="PS51257">
    <property type="entry name" value="PROKAR_LIPOPROTEIN"/>
    <property type="match status" value="1"/>
</dbReference>
<organism evidence="2 3">
    <name type="scientific">Lactuca virosa</name>
    <dbReference type="NCBI Taxonomy" id="75947"/>
    <lineage>
        <taxon>Eukaryota</taxon>
        <taxon>Viridiplantae</taxon>
        <taxon>Streptophyta</taxon>
        <taxon>Embryophyta</taxon>
        <taxon>Tracheophyta</taxon>
        <taxon>Spermatophyta</taxon>
        <taxon>Magnoliopsida</taxon>
        <taxon>eudicotyledons</taxon>
        <taxon>Gunneridae</taxon>
        <taxon>Pentapetalae</taxon>
        <taxon>asterids</taxon>
        <taxon>campanulids</taxon>
        <taxon>Asterales</taxon>
        <taxon>Asteraceae</taxon>
        <taxon>Cichorioideae</taxon>
        <taxon>Cichorieae</taxon>
        <taxon>Lactucinae</taxon>
        <taxon>Lactuca</taxon>
    </lineage>
</organism>
<comment type="caution">
    <text evidence="2">The sequence shown here is derived from an EMBL/GenBank/DDBJ whole genome shotgun (WGS) entry which is preliminary data.</text>
</comment>
<protein>
    <submittedName>
        <fullName evidence="2">Uncharacterized protein</fullName>
    </submittedName>
</protein>
<feature type="compositionally biased region" description="Polar residues" evidence="1">
    <location>
        <begin position="1"/>
        <end position="18"/>
    </location>
</feature>
<reference evidence="2 3" key="1">
    <citation type="submission" date="2022-01" db="EMBL/GenBank/DDBJ databases">
        <authorList>
            <person name="Xiong W."/>
            <person name="Schranz E."/>
        </authorList>
    </citation>
    <scope>NUCLEOTIDE SEQUENCE [LARGE SCALE GENOMIC DNA]</scope>
</reference>
<feature type="region of interest" description="Disordered" evidence="1">
    <location>
        <begin position="1"/>
        <end position="44"/>
    </location>
</feature>
<gene>
    <name evidence="2" type="ORF">LVIROSA_LOCUS20312</name>
</gene>
<dbReference type="PANTHER" id="PTHR46951">
    <property type="entry name" value="BED-TYPE DOMAIN-CONTAINING PROTEIN"/>
    <property type="match status" value="1"/>
</dbReference>
<dbReference type="Proteomes" id="UP001157418">
    <property type="component" value="Unassembled WGS sequence"/>
</dbReference>
<sequence length="228" mass="26535">MRIHTSHNSDNISRQENVSSSPYSSSASCPPLSSEHNGWNQVNQHSRSKQEWVLQRMDQMTRLRDTGYKIPVKRYGVQDPTIKNNFTCNFYGQVVKGGVFRLKHHMVGGYKDVKKCPNCPGHVQEEVKAYLEKKQNLKAQQQMEQARFQMYEPDEYDDVDEEDVVEIGSSRKGGRQQTINEVCRKDLRDRICREIARWFYDVAIPYNVVTYNSFKVMVEAIGQFLTMP</sequence>
<feature type="compositionally biased region" description="Low complexity" evidence="1">
    <location>
        <begin position="19"/>
        <end position="34"/>
    </location>
</feature>
<proteinExistence type="predicted"/>
<dbReference type="AlphaFoldDB" id="A0AAU9NDF4"/>
<feature type="compositionally biased region" description="Polar residues" evidence="1">
    <location>
        <begin position="35"/>
        <end position="44"/>
    </location>
</feature>
<keyword evidence="3" id="KW-1185">Reference proteome</keyword>
<dbReference type="EMBL" id="CAKMRJ010003334">
    <property type="protein sequence ID" value="CAH1433738.1"/>
    <property type="molecule type" value="Genomic_DNA"/>
</dbReference>
<dbReference type="PANTHER" id="PTHR46951:SF2">
    <property type="entry name" value="BED-TYPE DOMAIN-CONTAINING PROTEIN"/>
    <property type="match status" value="1"/>
</dbReference>
<evidence type="ECO:0000313" key="2">
    <source>
        <dbReference type="EMBL" id="CAH1433738.1"/>
    </source>
</evidence>